<proteinExistence type="predicted"/>
<keyword evidence="2" id="KW-1185">Reference proteome</keyword>
<gene>
    <name evidence="1" type="ORF">ATK23_0808</name>
</gene>
<dbReference type="EMBL" id="PGEY01000001">
    <property type="protein sequence ID" value="PJJ43613.1"/>
    <property type="molecule type" value="Genomic_DNA"/>
</dbReference>
<comment type="caution">
    <text evidence="1">The sequence shown here is derived from an EMBL/GenBank/DDBJ whole genome shotgun (WGS) entry which is preliminary data.</text>
</comment>
<sequence>MIHQDAEDLKALGERASFLPLKYQAENEQLKQELVDVYKREMKLLKIIDKRDEQLAQVASGRSIKLPIKKKQVSRPADRKEIARLNSDLEYLQKRYEALKNSKLGRLQLWYWRKKAGN</sequence>
<dbReference type="Proteomes" id="UP000229263">
    <property type="component" value="Unassembled WGS sequence"/>
</dbReference>
<reference evidence="1 2" key="1">
    <citation type="submission" date="2017-11" db="EMBL/GenBank/DDBJ databases">
        <title>Sequencing the genomes of 1000 actinobacteria strains.</title>
        <authorList>
            <person name="Klenk H.-P."/>
        </authorList>
    </citation>
    <scope>NUCLEOTIDE SEQUENCE [LARGE SCALE GENOMIC DNA]</scope>
    <source>
        <strain evidence="1 2">DSM 12798</strain>
    </source>
</reference>
<name>A0ABX4MX79_9MICC</name>
<evidence type="ECO:0000313" key="1">
    <source>
        <dbReference type="EMBL" id="PJJ43613.1"/>
    </source>
</evidence>
<dbReference type="RefSeq" id="WP_066137820.1">
    <property type="nucleotide sequence ID" value="NZ_PGEY01000001.1"/>
</dbReference>
<protein>
    <recommendedName>
        <fullName evidence="3">Transposase</fullName>
    </recommendedName>
</protein>
<evidence type="ECO:0000313" key="2">
    <source>
        <dbReference type="Proteomes" id="UP000229263"/>
    </source>
</evidence>
<organism evidence="1 2">
    <name type="scientific">Glutamicibacter mysorens</name>
    <dbReference type="NCBI Taxonomy" id="257984"/>
    <lineage>
        <taxon>Bacteria</taxon>
        <taxon>Bacillati</taxon>
        <taxon>Actinomycetota</taxon>
        <taxon>Actinomycetes</taxon>
        <taxon>Micrococcales</taxon>
        <taxon>Micrococcaceae</taxon>
        <taxon>Glutamicibacter</taxon>
    </lineage>
</organism>
<evidence type="ECO:0008006" key="3">
    <source>
        <dbReference type="Google" id="ProtNLM"/>
    </source>
</evidence>
<accession>A0ABX4MX79</accession>